<feature type="chain" id="PRO_5017730194" evidence="1">
    <location>
        <begin position="25"/>
        <end position="240"/>
    </location>
</feature>
<dbReference type="OMA" id="NTYQTIS"/>
<dbReference type="NCBIfam" id="TIGR02595">
    <property type="entry name" value="PEP_CTERM"/>
    <property type="match status" value="1"/>
</dbReference>
<dbReference type="Pfam" id="PF07589">
    <property type="entry name" value="PEP-CTERM"/>
    <property type="match status" value="1"/>
</dbReference>
<dbReference type="Proteomes" id="UP000264071">
    <property type="component" value="Unassembled WGS sequence"/>
</dbReference>
<evidence type="ECO:0000313" key="3">
    <source>
        <dbReference type="EMBL" id="HCT56764.1"/>
    </source>
</evidence>
<dbReference type="AlphaFoldDB" id="A0A3D4V7F9"/>
<name>A0A3D4V7F9_9BACT</name>
<evidence type="ECO:0000259" key="2">
    <source>
        <dbReference type="Pfam" id="PF07589"/>
    </source>
</evidence>
<feature type="signal peptide" evidence="1">
    <location>
        <begin position="1"/>
        <end position="24"/>
    </location>
</feature>
<keyword evidence="1" id="KW-0732">Signal</keyword>
<protein>
    <submittedName>
        <fullName evidence="3">PEP-CTERM sorting domain-containing protein</fullName>
    </submittedName>
</protein>
<dbReference type="EMBL" id="DPIY01000006">
    <property type="protein sequence ID" value="HCT56764.1"/>
    <property type="molecule type" value="Genomic_DNA"/>
</dbReference>
<comment type="caution">
    <text evidence="3">The sequence shown here is derived from an EMBL/GenBank/DDBJ whole genome shotgun (WGS) entry which is preliminary data.</text>
</comment>
<dbReference type="InterPro" id="IPR013424">
    <property type="entry name" value="Ice-binding_C"/>
</dbReference>
<sequence>MKRVMWSALMGLAMFAGVPSTVYAQPSQYAFAGTDLANTPNAGISAMLLVNKLKDIHASNRGWYSNDGANNGGSAVNSFFVGVCGQSDCLDDVLVMNNWFLFDLSEFSTVTSAILRLRAPINGYRNDAGTSSLDYLLHQISGNYGALGLGPSTAMFRDLGDGTFFGSTTIVKMDYEHLFEIELNAAGLAALNNERQNNFWAVGGSIRYDMQVVPEPSTYALLCAGLAGIAFAHRKRKKAA</sequence>
<evidence type="ECO:0000256" key="1">
    <source>
        <dbReference type="SAM" id="SignalP"/>
    </source>
</evidence>
<proteinExistence type="predicted"/>
<reference evidence="3 4" key="1">
    <citation type="journal article" date="2018" name="Nat. Biotechnol.">
        <title>A standardized bacterial taxonomy based on genome phylogeny substantially revises the tree of life.</title>
        <authorList>
            <person name="Parks D.H."/>
            <person name="Chuvochina M."/>
            <person name="Waite D.W."/>
            <person name="Rinke C."/>
            <person name="Skarshewski A."/>
            <person name="Chaumeil P.A."/>
            <person name="Hugenholtz P."/>
        </authorList>
    </citation>
    <scope>NUCLEOTIDE SEQUENCE [LARGE SCALE GENOMIC DNA]</scope>
    <source>
        <strain evidence="3">UBA8844</strain>
    </source>
</reference>
<evidence type="ECO:0000313" key="4">
    <source>
        <dbReference type="Proteomes" id="UP000264071"/>
    </source>
</evidence>
<feature type="domain" description="Ice-binding protein C-terminal" evidence="2">
    <location>
        <begin position="213"/>
        <end position="235"/>
    </location>
</feature>
<organism evidence="3 4">
    <name type="scientific">Gemmatimonas aurantiaca</name>
    <dbReference type="NCBI Taxonomy" id="173480"/>
    <lineage>
        <taxon>Bacteria</taxon>
        <taxon>Pseudomonadati</taxon>
        <taxon>Gemmatimonadota</taxon>
        <taxon>Gemmatimonadia</taxon>
        <taxon>Gemmatimonadales</taxon>
        <taxon>Gemmatimonadaceae</taxon>
        <taxon>Gemmatimonas</taxon>
    </lineage>
</organism>
<accession>A0A3D4V7F9</accession>
<gene>
    <name evidence="3" type="ORF">DGD08_06075</name>
</gene>